<gene>
    <name evidence="2" type="ordered locus">Dacet_0787</name>
</gene>
<dbReference type="RefSeq" id="WP_013010099.1">
    <property type="nucleotide sequence ID" value="NC_013943.1"/>
</dbReference>
<dbReference type="eggNOG" id="COG2864">
    <property type="taxonomic scope" value="Bacteria"/>
</dbReference>
<feature type="transmembrane region" description="Helical" evidence="1">
    <location>
        <begin position="12"/>
        <end position="35"/>
    </location>
</feature>
<accession>D4H5E7</accession>
<dbReference type="AlphaFoldDB" id="D4H5E7"/>
<proteinExistence type="predicted"/>
<evidence type="ECO:0000313" key="3">
    <source>
        <dbReference type="Proteomes" id="UP000002012"/>
    </source>
</evidence>
<dbReference type="EMBL" id="CP001968">
    <property type="protein sequence ID" value="ADD67567.1"/>
    <property type="molecule type" value="Genomic_DNA"/>
</dbReference>
<evidence type="ECO:0000256" key="1">
    <source>
        <dbReference type="SAM" id="Phobius"/>
    </source>
</evidence>
<dbReference type="InParanoid" id="D4H5E7"/>
<dbReference type="STRING" id="522772.Dacet_0787"/>
<dbReference type="KEGG" id="dap:Dacet_0787"/>
<sequence length="284" mass="32870" precursor="true">MSRKPTILKKIYCILGIALMVYCGYIVEILVMHIWHKAPHSEHSDVVMTEDDRLFKEMLEGVEKDHKGVARKDMNETHKLYEFHKSERKAVLDTQSLCVACHGDVPHDKKKEIRAFLNMHTFFMACETCHIKTGEGVETKFVWYDKQSGEQKDTIGLNVYLGDTPYKLLPLKKGVEDGRIYDTDPMIKYVAEFRANVTNMLPSAKSASLKVIHRPMSELKDVVRCDDCHTKDRATAYLPYKEIGYPDRRVDQLIGNEVVGMIEKYKKFYLPDFLIPKEETESEN</sequence>
<evidence type="ECO:0008006" key="4">
    <source>
        <dbReference type="Google" id="ProtNLM"/>
    </source>
</evidence>
<dbReference type="PaxDb" id="522772-Dacet_0787"/>
<dbReference type="InterPro" id="IPR036280">
    <property type="entry name" value="Multihaem_cyt_sf"/>
</dbReference>
<keyword evidence="3" id="KW-1185">Reference proteome</keyword>
<keyword evidence="1" id="KW-1133">Transmembrane helix</keyword>
<protein>
    <recommendedName>
        <fullName evidence="4">Cytochrome c-552/4 domain-containing protein</fullName>
    </recommendedName>
</protein>
<keyword evidence="1" id="KW-0472">Membrane</keyword>
<dbReference type="Proteomes" id="UP000002012">
    <property type="component" value="Chromosome"/>
</dbReference>
<reference evidence="2 3" key="1">
    <citation type="journal article" date="2010" name="Stand. Genomic Sci.">
        <title>Complete genome sequence of Denitrovibrio acetiphilus type strain (N2460).</title>
        <authorList>
            <person name="Kiss H."/>
            <person name="Lang E."/>
            <person name="Lapidus A."/>
            <person name="Copeland A."/>
            <person name="Nolan M."/>
            <person name="Glavina Del Rio T."/>
            <person name="Chen F."/>
            <person name="Lucas S."/>
            <person name="Tice H."/>
            <person name="Cheng J.F."/>
            <person name="Han C."/>
            <person name="Goodwin L."/>
            <person name="Pitluck S."/>
            <person name="Liolios K."/>
            <person name="Pati A."/>
            <person name="Ivanova N."/>
            <person name="Mavromatis K."/>
            <person name="Chen A."/>
            <person name="Palaniappan K."/>
            <person name="Land M."/>
            <person name="Hauser L."/>
            <person name="Chang Y.J."/>
            <person name="Jeffries C.D."/>
            <person name="Detter J.C."/>
            <person name="Brettin T."/>
            <person name="Spring S."/>
            <person name="Rohde M."/>
            <person name="Goker M."/>
            <person name="Woyke T."/>
            <person name="Bristow J."/>
            <person name="Eisen J.A."/>
            <person name="Markowitz V."/>
            <person name="Hugenholtz P."/>
            <person name="Kyrpides N.C."/>
            <person name="Klenk H.P."/>
        </authorList>
    </citation>
    <scope>NUCLEOTIDE SEQUENCE [LARGE SCALE GENOMIC DNA]</scope>
    <source>
        <strain evidence="3">DSM 12809 / NBRC 114555 / N2460</strain>
    </source>
</reference>
<dbReference type="OrthoDB" id="9788513at2"/>
<dbReference type="HOGENOM" id="CLU_1025718_0_0_0"/>
<organism evidence="2 3">
    <name type="scientific">Denitrovibrio acetiphilus (strain DSM 12809 / NBRC 114555 / N2460)</name>
    <dbReference type="NCBI Taxonomy" id="522772"/>
    <lineage>
        <taxon>Bacteria</taxon>
        <taxon>Pseudomonadati</taxon>
        <taxon>Deferribacterota</taxon>
        <taxon>Deferribacteres</taxon>
        <taxon>Deferribacterales</taxon>
        <taxon>Geovibrionaceae</taxon>
        <taxon>Denitrovibrio</taxon>
    </lineage>
</organism>
<dbReference type="SUPFAM" id="SSF48695">
    <property type="entry name" value="Multiheme cytochromes"/>
    <property type="match status" value="1"/>
</dbReference>
<name>D4H5E7_DENA2</name>
<keyword evidence="1" id="KW-0812">Transmembrane</keyword>
<evidence type="ECO:0000313" key="2">
    <source>
        <dbReference type="EMBL" id="ADD67567.1"/>
    </source>
</evidence>